<dbReference type="InterPro" id="IPR040000">
    <property type="entry name" value="NOP9"/>
</dbReference>
<evidence type="ECO:0000256" key="5">
    <source>
        <dbReference type="SAM" id="MobiDB-lite"/>
    </source>
</evidence>
<sequence>MGGAGASSDAAALAANAPFGFVDADLKAYLRTALTSLAALAQPDAADEDDGDVSSLEERRTLRNAALAEIAGRELAIATDPDTSRVLELLVGAMEARQCRVLADKLCGSLTTLALHRFGSHVLQSVLQALQQLASLECAPSGSRRATLRSLSPEQEEEEGPRSSGVLRSACALLEDMAAELLPALPRLLQDAFGTHILRSLLLLLAGRSLSDAQRSRRSQKFRARETLAPDALADEGAAARAAQLHMPSSFAALLLRVREAAMAELGSNEARALSVSTTGSPTLQLLLELDGRAVPGGTLDLVLDGLLSAAPDSVDERSAHVEALLRDVVGSHLLQALLPLLPPAALALFWRRHVQGKLGKLGTHPLANFVVAAAARRLPSQLELGDDADSEAFLFEHALGELNASGDKLVKEGKLGVVSALVERAGALGVLYPPAPPPTRGGGGGGGARLESLEERTVRAVRGAFGLMEPEQERLLVPVLLSMKGRKAWDKERRRQAERRRKRQQADTEADASANAASTTPQAPPPAEHDARGAWAEDEELQEWEATMQGSVLLQTMTRLSAPANDAVYQSLLAMPSLVPLARSAVASHLLVAALASPTATFAQRKDLLAALQPALHLLADAAPRVAYSVWERSDGFTKVRAPLSLSLSLRGPCCALTSQPLPPPR</sequence>
<dbReference type="OrthoDB" id="392571at2759"/>
<proteinExistence type="predicted"/>
<dbReference type="InterPro" id="IPR016024">
    <property type="entry name" value="ARM-type_fold"/>
</dbReference>
<dbReference type="Gene3D" id="1.25.10.10">
    <property type="entry name" value="Leucine-rich Repeat Variant"/>
    <property type="match status" value="1"/>
</dbReference>
<dbReference type="InterPro" id="IPR011989">
    <property type="entry name" value="ARM-like"/>
</dbReference>
<dbReference type="GO" id="GO:0000447">
    <property type="term" value="P:endonucleolytic cleavage in ITS1 to separate SSU-rRNA from 5.8S rRNA and LSU-rRNA from tricistronic rRNA transcript (SSU-rRNA, 5.8S rRNA, LSU-rRNA)"/>
    <property type="evidence" value="ECO:0007669"/>
    <property type="project" value="TreeGrafter"/>
</dbReference>
<dbReference type="InterPro" id="IPR001313">
    <property type="entry name" value="Pumilio_RNA-bd_rpt"/>
</dbReference>
<dbReference type="STRING" id="58919.A0A316Z9X6"/>
<keyword evidence="7" id="KW-1185">Reference proteome</keyword>
<dbReference type="PANTHER" id="PTHR13102:SF0">
    <property type="entry name" value="NUCLEOLAR PROTEIN 9"/>
    <property type="match status" value="1"/>
</dbReference>
<evidence type="ECO:0000313" key="6">
    <source>
        <dbReference type="EMBL" id="PWN97808.1"/>
    </source>
</evidence>
<evidence type="ECO:0000256" key="3">
    <source>
        <dbReference type="ARBA" id="ARBA00030932"/>
    </source>
</evidence>
<dbReference type="SMART" id="SM00025">
    <property type="entry name" value="Pumilio"/>
    <property type="match status" value="4"/>
</dbReference>
<evidence type="ECO:0000256" key="4">
    <source>
        <dbReference type="ARBA" id="ARBA00031929"/>
    </source>
</evidence>
<keyword evidence="2" id="KW-0677">Repeat</keyword>
<dbReference type="GO" id="GO:0000472">
    <property type="term" value="P:endonucleolytic cleavage to generate mature 5'-end of SSU-rRNA from (SSU-rRNA, 5.8S rRNA, LSU-rRNA)"/>
    <property type="evidence" value="ECO:0007669"/>
    <property type="project" value="TreeGrafter"/>
</dbReference>
<accession>A0A316Z9X6</accession>
<dbReference type="RefSeq" id="XP_025598087.1">
    <property type="nucleotide sequence ID" value="XM_025739806.1"/>
</dbReference>
<evidence type="ECO:0000256" key="1">
    <source>
        <dbReference type="ARBA" id="ARBA00016427"/>
    </source>
</evidence>
<evidence type="ECO:0000313" key="7">
    <source>
        <dbReference type="Proteomes" id="UP000245946"/>
    </source>
</evidence>
<dbReference type="GeneID" id="37267352"/>
<dbReference type="Pfam" id="PF22493">
    <property type="entry name" value="PUF_NOP9"/>
    <property type="match status" value="1"/>
</dbReference>
<organism evidence="6 7">
    <name type="scientific">Tilletiopsis washingtonensis</name>
    <dbReference type="NCBI Taxonomy" id="58919"/>
    <lineage>
        <taxon>Eukaryota</taxon>
        <taxon>Fungi</taxon>
        <taxon>Dikarya</taxon>
        <taxon>Basidiomycota</taxon>
        <taxon>Ustilaginomycotina</taxon>
        <taxon>Exobasidiomycetes</taxon>
        <taxon>Entylomatales</taxon>
        <taxon>Entylomatales incertae sedis</taxon>
        <taxon>Tilletiopsis</taxon>
    </lineage>
</organism>
<protein>
    <recommendedName>
        <fullName evidence="1">Nucleolar protein 9</fullName>
    </recommendedName>
    <alternativeName>
        <fullName evidence="3 4">Pumilio domain-containing protein NOP9</fullName>
    </alternativeName>
</protein>
<dbReference type="SUPFAM" id="SSF48371">
    <property type="entry name" value="ARM repeat"/>
    <property type="match status" value="2"/>
</dbReference>
<reference evidence="6 7" key="1">
    <citation type="journal article" date="2018" name="Mol. Biol. Evol.">
        <title>Broad Genomic Sampling Reveals a Smut Pathogenic Ancestry of the Fungal Clade Ustilaginomycotina.</title>
        <authorList>
            <person name="Kijpornyongpan T."/>
            <person name="Mondo S.J."/>
            <person name="Barry K."/>
            <person name="Sandor L."/>
            <person name="Lee J."/>
            <person name="Lipzen A."/>
            <person name="Pangilinan J."/>
            <person name="LaButti K."/>
            <person name="Hainaut M."/>
            <person name="Henrissat B."/>
            <person name="Grigoriev I.V."/>
            <person name="Spatafora J.W."/>
            <person name="Aime M.C."/>
        </authorList>
    </citation>
    <scope>NUCLEOTIDE SEQUENCE [LARGE SCALE GENOMIC DNA]</scope>
    <source>
        <strain evidence="6 7">MCA 4186</strain>
    </source>
</reference>
<dbReference type="GO" id="GO:0003723">
    <property type="term" value="F:RNA binding"/>
    <property type="evidence" value="ECO:0007669"/>
    <property type="project" value="InterPro"/>
</dbReference>
<gene>
    <name evidence="6" type="ORF">FA09DRAFT_27664</name>
</gene>
<feature type="compositionally biased region" description="Low complexity" evidence="5">
    <location>
        <begin position="512"/>
        <end position="522"/>
    </location>
</feature>
<evidence type="ECO:0000256" key="2">
    <source>
        <dbReference type="ARBA" id="ARBA00022737"/>
    </source>
</evidence>
<feature type="region of interest" description="Disordered" evidence="5">
    <location>
        <begin position="144"/>
        <end position="164"/>
    </location>
</feature>
<dbReference type="EMBL" id="KZ819293">
    <property type="protein sequence ID" value="PWN97808.1"/>
    <property type="molecule type" value="Genomic_DNA"/>
</dbReference>
<dbReference type="GO" id="GO:0005730">
    <property type="term" value="C:nucleolus"/>
    <property type="evidence" value="ECO:0007669"/>
    <property type="project" value="TreeGrafter"/>
</dbReference>
<dbReference type="GO" id="GO:0000056">
    <property type="term" value="P:ribosomal small subunit export from nucleus"/>
    <property type="evidence" value="ECO:0007669"/>
    <property type="project" value="TreeGrafter"/>
</dbReference>
<feature type="region of interest" description="Disordered" evidence="5">
    <location>
        <begin position="489"/>
        <end position="535"/>
    </location>
</feature>
<dbReference type="GO" id="GO:0030686">
    <property type="term" value="C:90S preribosome"/>
    <property type="evidence" value="ECO:0007669"/>
    <property type="project" value="TreeGrafter"/>
</dbReference>
<dbReference type="GO" id="GO:0000480">
    <property type="term" value="P:endonucleolytic cleavage in 5'-ETS of tricistronic rRNA transcript (SSU-rRNA, 5.8S rRNA, LSU-rRNA)"/>
    <property type="evidence" value="ECO:0007669"/>
    <property type="project" value="TreeGrafter"/>
</dbReference>
<dbReference type="GO" id="GO:0030688">
    <property type="term" value="C:preribosome, small subunit precursor"/>
    <property type="evidence" value="ECO:0007669"/>
    <property type="project" value="TreeGrafter"/>
</dbReference>
<dbReference type="Proteomes" id="UP000245946">
    <property type="component" value="Unassembled WGS sequence"/>
</dbReference>
<name>A0A316Z9X6_9BASI</name>
<dbReference type="PANTHER" id="PTHR13102">
    <property type="entry name" value="NUCLEOLAR PROTEIN 9"/>
    <property type="match status" value="1"/>
</dbReference>
<dbReference type="AlphaFoldDB" id="A0A316Z9X6"/>